<comment type="caution">
    <text evidence="6">The sequence shown here is derived from an EMBL/GenBank/DDBJ whole genome shotgun (WGS) entry which is preliminary data.</text>
</comment>
<reference evidence="6" key="1">
    <citation type="submission" date="2021-01" db="EMBL/GenBank/DDBJ databases">
        <title>YIM 132084 draft genome.</title>
        <authorList>
            <person name="An D."/>
        </authorList>
    </citation>
    <scope>NUCLEOTIDE SEQUENCE</scope>
    <source>
        <strain evidence="6">YIM 132084</strain>
    </source>
</reference>
<keyword evidence="7" id="KW-1185">Reference proteome</keyword>
<feature type="DNA-binding region" description="H-T-H motif" evidence="4">
    <location>
        <begin position="34"/>
        <end position="53"/>
    </location>
</feature>
<dbReference type="PROSITE" id="PS50977">
    <property type="entry name" value="HTH_TETR_2"/>
    <property type="match status" value="1"/>
</dbReference>
<evidence type="ECO:0000313" key="6">
    <source>
        <dbReference type="EMBL" id="MBM9466632.1"/>
    </source>
</evidence>
<evidence type="ECO:0000259" key="5">
    <source>
        <dbReference type="PROSITE" id="PS50977"/>
    </source>
</evidence>
<dbReference type="EMBL" id="JAERWK010000007">
    <property type="protein sequence ID" value="MBM9466632.1"/>
    <property type="molecule type" value="Genomic_DNA"/>
</dbReference>
<evidence type="ECO:0000256" key="3">
    <source>
        <dbReference type="ARBA" id="ARBA00023163"/>
    </source>
</evidence>
<accession>A0A939C0Y9</accession>
<evidence type="ECO:0000256" key="4">
    <source>
        <dbReference type="PROSITE-ProRule" id="PRU00335"/>
    </source>
</evidence>
<dbReference type="InterPro" id="IPR001647">
    <property type="entry name" value="HTH_TetR"/>
</dbReference>
<dbReference type="Proteomes" id="UP000663792">
    <property type="component" value="Unassembled WGS sequence"/>
</dbReference>
<keyword evidence="3" id="KW-0804">Transcription</keyword>
<dbReference type="AlphaFoldDB" id="A0A939C0Y9"/>
<dbReference type="SUPFAM" id="SSF46689">
    <property type="entry name" value="Homeodomain-like"/>
    <property type="match status" value="1"/>
</dbReference>
<evidence type="ECO:0000313" key="7">
    <source>
        <dbReference type="Proteomes" id="UP000663792"/>
    </source>
</evidence>
<evidence type="ECO:0000256" key="2">
    <source>
        <dbReference type="ARBA" id="ARBA00023125"/>
    </source>
</evidence>
<dbReference type="Pfam" id="PF00440">
    <property type="entry name" value="TetR_N"/>
    <property type="match status" value="1"/>
</dbReference>
<keyword evidence="2 4" id="KW-0238">DNA-binding</keyword>
<evidence type="ECO:0000256" key="1">
    <source>
        <dbReference type="ARBA" id="ARBA00023015"/>
    </source>
</evidence>
<keyword evidence="1" id="KW-0805">Transcription regulation</keyword>
<dbReference type="GO" id="GO:0000976">
    <property type="term" value="F:transcription cis-regulatory region binding"/>
    <property type="evidence" value="ECO:0007669"/>
    <property type="project" value="TreeGrafter"/>
</dbReference>
<dbReference type="InterPro" id="IPR050109">
    <property type="entry name" value="HTH-type_TetR-like_transc_reg"/>
</dbReference>
<dbReference type="GO" id="GO:0003700">
    <property type="term" value="F:DNA-binding transcription factor activity"/>
    <property type="evidence" value="ECO:0007669"/>
    <property type="project" value="TreeGrafter"/>
</dbReference>
<dbReference type="InterPro" id="IPR009057">
    <property type="entry name" value="Homeodomain-like_sf"/>
</dbReference>
<sequence>MVTVGLDRRRVGKRQHILSAARDLMLRDGPRSVTIAATAHRADVSVPTVRKHWQTRDELVGDVLDYSRRTDPRAAAATDAGRLFDLLWTFAEQLIPDGPPGTGSAGALAELIGRAPRNSISADHLRGFVTAQERRVAAVVGNRQPVDALLVARLLGPIVYQALVARGEIGNALLGHLVLLVMDPEAGVKRTRRPS</sequence>
<dbReference type="Gene3D" id="1.10.357.10">
    <property type="entry name" value="Tetracycline Repressor, domain 2"/>
    <property type="match status" value="1"/>
</dbReference>
<name>A0A939C0Y9_9ACTN</name>
<protein>
    <submittedName>
        <fullName evidence="6">TetR/AcrR family transcriptional regulator</fullName>
    </submittedName>
</protein>
<organism evidence="6 7">
    <name type="scientific">Nakamurella leprariae</name>
    <dbReference type="NCBI Taxonomy" id="2803911"/>
    <lineage>
        <taxon>Bacteria</taxon>
        <taxon>Bacillati</taxon>
        <taxon>Actinomycetota</taxon>
        <taxon>Actinomycetes</taxon>
        <taxon>Nakamurellales</taxon>
        <taxon>Nakamurellaceae</taxon>
        <taxon>Nakamurella</taxon>
    </lineage>
</organism>
<dbReference type="PANTHER" id="PTHR30055">
    <property type="entry name" value="HTH-TYPE TRANSCRIPTIONAL REGULATOR RUTR"/>
    <property type="match status" value="1"/>
</dbReference>
<gene>
    <name evidence="6" type="ORF">JL106_04965</name>
</gene>
<dbReference type="RefSeq" id="WP_205259596.1">
    <property type="nucleotide sequence ID" value="NZ_JAERWK010000007.1"/>
</dbReference>
<dbReference type="PANTHER" id="PTHR30055:SF234">
    <property type="entry name" value="HTH-TYPE TRANSCRIPTIONAL REGULATOR BETI"/>
    <property type="match status" value="1"/>
</dbReference>
<proteinExistence type="predicted"/>
<feature type="domain" description="HTH tetR-type" evidence="5">
    <location>
        <begin position="11"/>
        <end position="71"/>
    </location>
</feature>